<dbReference type="EMBL" id="JAMPLM010000060">
    <property type="protein sequence ID" value="MEP1062285.1"/>
    <property type="molecule type" value="Genomic_DNA"/>
</dbReference>
<evidence type="ECO:0000259" key="4">
    <source>
        <dbReference type="PROSITE" id="PS51118"/>
    </source>
</evidence>
<name>A0ABV0KSS1_9CYAN</name>
<dbReference type="Pfam" id="PF01638">
    <property type="entry name" value="HxlR"/>
    <property type="match status" value="1"/>
</dbReference>
<dbReference type="Gene3D" id="1.10.10.10">
    <property type="entry name" value="Winged helix-like DNA-binding domain superfamily/Winged helix DNA-binding domain"/>
    <property type="match status" value="1"/>
</dbReference>
<dbReference type="InterPro" id="IPR036390">
    <property type="entry name" value="WH_DNA-bd_sf"/>
</dbReference>
<proteinExistence type="predicted"/>
<accession>A0ABV0KSS1</accession>
<dbReference type="SUPFAM" id="SSF46785">
    <property type="entry name" value="Winged helix' DNA-binding domain"/>
    <property type="match status" value="1"/>
</dbReference>
<feature type="domain" description="HTH hxlR-type" evidence="4">
    <location>
        <begin position="13"/>
        <end position="111"/>
    </location>
</feature>
<comment type="caution">
    <text evidence="5">The sequence shown here is derived from an EMBL/GenBank/DDBJ whole genome shotgun (WGS) entry which is preliminary data.</text>
</comment>
<dbReference type="InterPro" id="IPR002577">
    <property type="entry name" value="HTH_HxlR"/>
</dbReference>
<keyword evidence="6" id="KW-1185">Reference proteome</keyword>
<sequence>MSHARLSKSKSMSAAAMLEYIVGCKWSIRILTLVRQGIDRPGAITRSIEGLTTKVQNDCLSKMVSFNILQKVVYPEVPPRVEYKLTAFGQRFVTILDAVAELQRELETGCFTELSQRQIGR</sequence>
<keyword evidence="3" id="KW-0804">Transcription</keyword>
<evidence type="ECO:0000256" key="3">
    <source>
        <dbReference type="ARBA" id="ARBA00023163"/>
    </source>
</evidence>
<evidence type="ECO:0000313" key="5">
    <source>
        <dbReference type="EMBL" id="MEP1062285.1"/>
    </source>
</evidence>
<keyword evidence="2" id="KW-0238">DNA-binding</keyword>
<organism evidence="5 6">
    <name type="scientific">Stenomitos frigidus AS-A4</name>
    <dbReference type="NCBI Taxonomy" id="2933935"/>
    <lineage>
        <taxon>Bacteria</taxon>
        <taxon>Bacillati</taxon>
        <taxon>Cyanobacteriota</taxon>
        <taxon>Cyanophyceae</taxon>
        <taxon>Leptolyngbyales</taxon>
        <taxon>Leptolyngbyaceae</taxon>
        <taxon>Stenomitos</taxon>
    </lineage>
</organism>
<evidence type="ECO:0000256" key="1">
    <source>
        <dbReference type="ARBA" id="ARBA00023015"/>
    </source>
</evidence>
<keyword evidence="1" id="KW-0805">Transcription regulation</keyword>
<gene>
    <name evidence="5" type="ORF">NDI38_28335</name>
</gene>
<dbReference type="Proteomes" id="UP001476950">
    <property type="component" value="Unassembled WGS sequence"/>
</dbReference>
<evidence type="ECO:0000313" key="6">
    <source>
        <dbReference type="Proteomes" id="UP001476950"/>
    </source>
</evidence>
<dbReference type="PROSITE" id="PS51118">
    <property type="entry name" value="HTH_HXLR"/>
    <property type="match status" value="1"/>
</dbReference>
<dbReference type="PANTHER" id="PTHR33204:SF37">
    <property type="entry name" value="HTH-TYPE TRANSCRIPTIONAL REGULATOR YODB"/>
    <property type="match status" value="1"/>
</dbReference>
<protein>
    <submittedName>
        <fullName evidence="5">Helix-turn-helix transcriptional regulator</fullName>
    </submittedName>
</protein>
<evidence type="ECO:0000256" key="2">
    <source>
        <dbReference type="ARBA" id="ARBA00023125"/>
    </source>
</evidence>
<dbReference type="InterPro" id="IPR036388">
    <property type="entry name" value="WH-like_DNA-bd_sf"/>
</dbReference>
<dbReference type="PANTHER" id="PTHR33204">
    <property type="entry name" value="TRANSCRIPTIONAL REGULATOR, MARR FAMILY"/>
    <property type="match status" value="1"/>
</dbReference>
<reference evidence="5 6" key="1">
    <citation type="submission" date="2022-04" db="EMBL/GenBank/DDBJ databases">
        <title>Positive selection, recombination, and allopatry shape intraspecific diversity of widespread and dominant cyanobacteria.</title>
        <authorList>
            <person name="Wei J."/>
            <person name="Shu W."/>
            <person name="Hu C."/>
        </authorList>
    </citation>
    <scope>NUCLEOTIDE SEQUENCE [LARGE SCALE GENOMIC DNA]</scope>
    <source>
        <strain evidence="5 6">AS-A4</strain>
    </source>
</reference>
<dbReference type="RefSeq" id="WP_199305619.1">
    <property type="nucleotide sequence ID" value="NZ_JAMPLM010000060.1"/>
</dbReference>